<dbReference type="PANTHER" id="PTHR33164">
    <property type="entry name" value="TRANSCRIPTIONAL REGULATOR, MARR FAMILY"/>
    <property type="match status" value="1"/>
</dbReference>
<dbReference type="InterPro" id="IPR036388">
    <property type="entry name" value="WH-like_DNA-bd_sf"/>
</dbReference>
<dbReference type="InterPro" id="IPR036390">
    <property type="entry name" value="WH_DNA-bd_sf"/>
</dbReference>
<protein>
    <submittedName>
        <fullName evidence="2">DNA-binding MarR family transcriptional regulator</fullName>
    </submittedName>
</protein>
<dbReference type="PANTHER" id="PTHR33164:SF99">
    <property type="entry name" value="MARR FAMILY REGULATORY PROTEIN"/>
    <property type="match status" value="1"/>
</dbReference>
<dbReference type="GO" id="GO:0006950">
    <property type="term" value="P:response to stress"/>
    <property type="evidence" value="ECO:0007669"/>
    <property type="project" value="TreeGrafter"/>
</dbReference>
<dbReference type="InterPro" id="IPR039422">
    <property type="entry name" value="MarR/SlyA-like"/>
</dbReference>
<name>A0A4R6KJD8_9ACTN</name>
<accession>A0A4R6KJD8</accession>
<evidence type="ECO:0000313" key="2">
    <source>
        <dbReference type="EMBL" id="TDO51417.1"/>
    </source>
</evidence>
<dbReference type="GO" id="GO:0003677">
    <property type="term" value="F:DNA binding"/>
    <property type="evidence" value="ECO:0007669"/>
    <property type="project" value="UniProtKB-KW"/>
</dbReference>
<dbReference type="SUPFAM" id="SSF46785">
    <property type="entry name" value="Winged helix' DNA-binding domain"/>
    <property type="match status" value="1"/>
</dbReference>
<organism evidence="2 3">
    <name type="scientific">Kribbella caucasensis</name>
    <dbReference type="NCBI Taxonomy" id="2512215"/>
    <lineage>
        <taxon>Bacteria</taxon>
        <taxon>Bacillati</taxon>
        <taxon>Actinomycetota</taxon>
        <taxon>Actinomycetes</taxon>
        <taxon>Propionibacteriales</taxon>
        <taxon>Kribbellaceae</taxon>
        <taxon>Kribbella</taxon>
    </lineage>
</organism>
<dbReference type="Pfam" id="PF24034">
    <property type="entry name" value="DUF7343"/>
    <property type="match status" value="1"/>
</dbReference>
<dbReference type="InterPro" id="IPR000835">
    <property type="entry name" value="HTH_MarR-typ"/>
</dbReference>
<sequence length="166" mass="18620">MGAVAKGPWLDEDEQQAWRSYLLMWKTLEAHLSRHLQREFGLSSSDFEILVNLSESETGRMRAYELGAATQWEKSRMSHHLSRMEKRGLISKVACDARYPEIVITEQGLEAIRACAPAHAALVRELVVDVLGDDRMIGIGEAADEVVTAVRKHQETCCPPEVRGDC</sequence>
<dbReference type="EMBL" id="SNWQ01000003">
    <property type="protein sequence ID" value="TDO51417.1"/>
    <property type="molecule type" value="Genomic_DNA"/>
</dbReference>
<keyword evidence="3" id="KW-1185">Reference proteome</keyword>
<comment type="caution">
    <text evidence="2">The sequence shown here is derived from an EMBL/GenBank/DDBJ whole genome shotgun (WGS) entry which is preliminary data.</text>
</comment>
<dbReference type="GO" id="GO:0003700">
    <property type="term" value="F:DNA-binding transcription factor activity"/>
    <property type="evidence" value="ECO:0007669"/>
    <property type="project" value="InterPro"/>
</dbReference>
<dbReference type="RefSeq" id="WP_370452234.1">
    <property type="nucleotide sequence ID" value="NZ_SNWQ01000003.1"/>
</dbReference>
<proteinExistence type="predicted"/>
<gene>
    <name evidence="2" type="ORF">EV643_103154</name>
</gene>
<evidence type="ECO:0000259" key="1">
    <source>
        <dbReference type="SMART" id="SM00347"/>
    </source>
</evidence>
<dbReference type="Proteomes" id="UP000295388">
    <property type="component" value="Unassembled WGS sequence"/>
</dbReference>
<reference evidence="2 3" key="1">
    <citation type="submission" date="2019-03" db="EMBL/GenBank/DDBJ databases">
        <title>Genomic Encyclopedia of Type Strains, Phase III (KMG-III): the genomes of soil and plant-associated and newly described type strains.</title>
        <authorList>
            <person name="Whitman W."/>
        </authorList>
    </citation>
    <scope>NUCLEOTIDE SEQUENCE [LARGE SCALE GENOMIC DNA]</scope>
    <source>
        <strain evidence="2 3">VKM Ac-2527</strain>
    </source>
</reference>
<dbReference type="Gene3D" id="1.10.10.10">
    <property type="entry name" value="Winged helix-like DNA-binding domain superfamily/Winged helix DNA-binding domain"/>
    <property type="match status" value="1"/>
</dbReference>
<evidence type="ECO:0000313" key="3">
    <source>
        <dbReference type="Proteomes" id="UP000295388"/>
    </source>
</evidence>
<keyword evidence="2" id="KW-0238">DNA-binding</keyword>
<feature type="domain" description="HTH marR-type" evidence="1">
    <location>
        <begin position="35"/>
        <end position="135"/>
    </location>
</feature>
<dbReference type="AlphaFoldDB" id="A0A4R6KJD8"/>
<dbReference type="SMART" id="SM00347">
    <property type="entry name" value="HTH_MARR"/>
    <property type="match status" value="1"/>
</dbReference>
<dbReference type="InterPro" id="IPR055767">
    <property type="entry name" value="DUF7343"/>
</dbReference>